<reference evidence="13 14" key="1">
    <citation type="journal article" date="2015" name="Genome Announc.">
        <title>Complete genome sequence of Martelella endophytica YC6887, which has antifungal activity associated with a halophyte.</title>
        <authorList>
            <person name="Khan A."/>
            <person name="Khan H."/>
            <person name="Chung E.J."/>
            <person name="Hossain M.T."/>
            <person name="Chung Y.R."/>
        </authorList>
    </citation>
    <scope>NUCLEOTIDE SEQUENCE [LARGE SCALE GENOMIC DNA]</scope>
    <source>
        <strain evidence="13">YC6887</strain>
    </source>
</reference>
<dbReference type="GO" id="GO:0120547">
    <property type="term" value="F:heme A synthase activity"/>
    <property type="evidence" value="ECO:0007669"/>
    <property type="project" value="UniProtKB-EC"/>
</dbReference>
<dbReference type="GO" id="GO:0005886">
    <property type="term" value="C:plasma membrane"/>
    <property type="evidence" value="ECO:0007669"/>
    <property type="project" value="UniProtKB-SubCell"/>
</dbReference>
<dbReference type="Proteomes" id="UP000032611">
    <property type="component" value="Chromosome"/>
</dbReference>
<dbReference type="RefSeq" id="WP_045682361.1">
    <property type="nucleotide sequence ID" value="NZ_CP010803.1"/>
</dbReference>
<comment type="subcellular location">
    <subcellularLocation>
        <location evidence="12">Cell membrane</location>
        <topology evidence="12">Multi-pass membrane protein</topology>
    </subcellularLocation>
    <subcellularLocation>
        <location evidence="2">Membrane</location>
        <topology evidence="2">Multi-pass membrane protein</topology>
    </subcellularLocation>
</comment>
<feature type="transmembrane region" description="Helical" evidence="12">
    <location>
        <begin position="106"/>
        <end position="124"/>
    </location>
</feature>
<evidence type="ECO:0000256" key="10">
    <source>
        <dbReference type="ARBA" id="ARBA00044501"/>
    </source>
</evidence>
<keyword evidence="3 12" id="KW-0812">Transmembrane</keyword>
<keyword evidence="6 12" id="KW-0560">Oxidoreductase</keyword>
<dbReference type="HOGENOM" id="CLU_017627_0_0_5"/>
<feature type="transmembrane region" description="Helical" evidence="12">
    <location>
        <begin position="332"/>
        <end position="352"/>
    </location>
</feature>
<gene>
    <name evidence="12" type="primary">ctaA</name>
    <name evidence="13" type="ORF">TM49_14725</name>
</gene>
<evidence type="ECO:0000256" key="5">
    <source>
        <dbReference type="ARBA" id="ARBA00022989"/>
    </source>
</evidence>
<evidence type="ECO:0000256" key="3">
    <source>
        <dbReference type="ARBA" id="ARBA00022692"/>
    </source>
</evidence>
<dbReference type="AlphaFoldDB" id="A0A0D5LTE4"/>
<feature type="binding site" description="axial binding residue" evidence="12">
    <location>
        <position position="337"/>
    </location>
    <ligand>
        <name>heme</name>
        <dbReference type="ChEBI" id="CHEBI:30413"/>
    </ligand>
    <ligandPart>
        <name>Fe</name>
        <dbReference type="ChEBI" id="CHEBI:18248"/>
    </ligandPart>
</feature>
<comment type="function">
    <text evidence="12">Catalyzes the conversion of heme O to heme A by two successive hydroxylations of the methyl group at C8. The first hydroxylation forms heme I, the second hydroxylation results in an unstable dihydroxymethyl group, which spontaneously dehydrates, resulting in the formyl group of heme A.</text>
</comment>
<proteinExistence type="inferred from homology"/>
<dbReference type="EC" id="1.17.99.9" evidence="12"/>
<sequence length="363" mass="40263">MAFGRSPAWTEKEQRLNAALVRNWLYFVVLVLFCLVLVGGATRLTHSGLSITQWKPLHGVIPPLNLAQWQEEFELYKRIPEYQLLNKGMTLSEFQGLFWWEWAHRLLARTVGLIFAVPLCYFWLSGRLSKGLGWPLLGVLALGGLQGFIGWWMVSSGLSDRTDVSQYRLAVHLIMACLIIASSVYIGRGLKPRRHEDAPTAVSHALAVLLILAAFVQIYLGALVAGLDAGLSYNTWPLMDGALVPNDLLLQQPAWLNFFENPKTVQFAHRCGGYVLLLIALAHYLVEWRGAVSRGLDLELSQHARGALLILIAILLQAVLGIITLVTQMPLGLALAHQAGAIIVLILVTGHLRGYRPPMIEVD</sequence>
<dbReference type="InterPro" id="IPR003780">
    <property type="entry name" value="COX15/CtaA_fam"/>
</dbReference>
<evidence type="ECO:0000256" key="11">
    <source>
        <dbReference type="ARBA" id="ARBA00048044"/>
    </source>
</evidence>
<dbReference type="GO" id="GO:0046872">
    <property type="term" value="F:metal ion binding"/>
    <property type="evidence" value="ECO:0007669"/>
    <property type="project" value="UniProtKB-KW"/>
</dbReference>
<dbReference type="PANTHER" id="PTHR23289:SF2">
    <property type="entry name" value="CYTOCHROME C OXIDASE ASSEMBLY PROTEIN COX15 HOMOLOG"/>
    <property type="match status" value="1"/>
</dbReference>
<protein>
    <recommendedName>
        <fullName evidence="12">Heme A synthase</fullName>
        <shortName evidence="12">HAS</shortName>
        <ecNumber evidence="12">1.17.99.9</ecNumber>
    </recommendedName>
    <alternativeName>
        <fullName evidence="12">Cytochrome aa3-controlling protein</fullName>
    </alternativeName>
</protein>
<evidence type="ECO:0000256" key="9">
    <source>
        <dbReference type="ARBA" id="ARBA00023136"/>
    </source>
</evidence>
<dbReference type="PANTHER" id="PTHR23289">
    <property type="entry name" value="CYTOCHROME C OXIDASE ASSEMBLY PROTEIN COX15"/>
    <property type="match status" value="1"/>
</dbReference>
<feature type="transmembrane region" description="Helical" evidence="12">
    <location>
        <begin position="267"/>
        <end position="286"/>
    </location>
</feature>
<feature type="transmembrane region" description="Helical" evidence="12">
    <location>
        <begin position="166"/>
        <end position="186"/>
    </location>
</feature>
<keyword evidence="5 12" id="KW-1133">Transmembrane helix</keyword>
<evidence type="ECO:0000256" key="7">
    <source>
        <dbReference type="ARBA" id="ARBA00023004"/>
    </source>
</evidence>
<feature type="transmembrane region" description="Helical" evidence="12">
    <location>
        <begin position="136"/>
        <end position="154"/>
    </location>
</feature>
<feature type="transmembrane region" description="Helical" evidence="12">
    <location>
        <begin position="206"/>
        <end position="227"/>
    </location>
</feature>
<keyword evidence="14" id="KW-1185">Reference proteome</keyword>
<evidence type="ECO:0000256" key="4">
    <source>
        <dbReference type="ARBA" id="ARBA00022723"/>
    </source>
</evidence>
<comment type="similarity">
    <text evidence="12">Belongs to the COX15/CtaA family. Type 2 subfamily.</text>
</comment>
<keyword evidence="8 12" id="KW-0350">Heme biosynthesis</keyword>
<comment type="cofactor">
    <cofactor evidence="1 12">
        <name>heme b</name>
        <dbReference type="ChEBI" id="CHEBI:60344"/>
    </cofactor>
</comment>
<dbReference type="UniPathway" id="UPA00269">
    <property type="reaction ID" value="UER00713"/>
</dbReference>
<comment type="catalytic activity">
    <reaction evidence="11">
        <text>Fe(II)-heme o + 2 A + H2O = Fe(II)-heme a + 2 AH2</text>
        <dbReference type="Rhea" id="RHEA:63388"/>
        <dbReference type="ChEBI" id="CHEBI:13193"/>
        <dbReference type="ChEBI" id="CHEBI:15377"/>
        <dbReference type="ChEBI" id="CHEBI:17499"/>
        <dbReference type="ChEBI" id="CHEBI:60530"/>
        <dbReference type="ChEBI" id="CHEBI:61715"/>
        <dbReference type="EC" id="1.17.99.9"/>
    </reaction>
    <physiologicalReaction direction="left-to-right" evidence="11">
        <dbReference type="Rhea" id="RHEA:63389"/>
    </physiologicalReaction>
</comment>
<evidence type="ECO:0000256" key="8">
    <source>
        <dbReference type="ARBA" id="ARBA00023133"/>
    </source>
</evidence>
<dbReference type="PATRIC" id="fig|1486262.3.peg.3043"/>
<evidence type="ECO:0000313" key="13">
    <source>
        <dbReference type="EMBL" id="AJY46648.1"/>
    </source>
</evidence>
<feature type="binding site" description="axial binding residue" evidence="12">
    <location>
        <position position="269"/>
    </location>
    <ligand>
        <name>heme</name>
        <dbReference type="ChEBI" id="CHEBI:30413"/>
    </ligand>
    <ligandPart>
        <name>Fe</name>
        <dbReference type="ChEBI" id="CHEBI:18248"/>
    </ligandPart>
</feature>
<dbReference type="HAMAP" id="MF_01665">
    <property type="entry name" value="HemeA_synth_type2"/>
    <property type="match status" value="1"/>
</dbReference>
<comment type="subunit">
    <text evidence="12">Interacts with CtaB.</text>
</comment>
<evidence type="ECO:0000256" key="2">
    <source>
        <dbReference type="ARBA" id="ARBA00004141"/>
    </source>
</evidence>
<dbReference type="KEGG" id="mey:TM49_14725"/>
<feature type="transmembrane region" description="Helical" evidence="12">
    <location>
        <begin position="24"/>
        <end position="44"/>
    </location>
</feature>
<comment type="pathway">
    <text evidence="10 12">Porphyrin-containing compound metabolism; heme A biosynthesis; heme A from heme O: step 1/1.</text>
</comment>
<dbReference type="EMBL" id="CP010803">
    <property type="protein sequence ID" value="AJY46648.1"/>
    <property type="molecule type" value="Genomic_DNA"/>
</dbReference>
<dbReference type="OrthoDB" id="9793156at2"/>
<dbReference type="Pfam" id="PF02628">
    <property type="entry name" value="COX15-CtaA"/>
    <property type="match status" value="1"/>
</dbReference>
<keyword evidence="4 12" id="KW-0479">Metal-binding</keyword>
<dbReference type="InterPro" id="IPR023754">
    <property type="entry name" value="HemeA_Synthase_type2"/>
</dbReference>
<keyword evidence="7 12" id="KW-0408">Iron</keyword>
<evidence type="ECO:0000256" key="12">
    <source>
        <dbReference type="HAMAP-Rule" id="MF_01665"/>
    </source>
</evidence>
<accession>A0A0D5LTE4</accession>
<organism evidence="13 14">
    <name type="scientific">Martelella endophytica</name>
    <dbReference type="NCBI Taxonomy" id="1486262"/>
    <lineage>
        <taxon>Bacteria</taxon>
        <taxon>Pseudomonadati</taxon>
        <taxon>Pseudomonadota</taxon>
        <taxon>Alphaproteobacteria</taxon>
        <taxon>Hyphomicrobiales</taxon>
        <taxon>Aurantimonadaceae</taxon>
        <taxon>Martelella</taxon>
    </lineage>
</organism>
<evidence type="ECO:0000256" key="1">
    <source>
        <dbReference type="ARBA" id="ARBA00001970"/>
    </source>
</evidence>
<evidence type="ECO:0000256" key="6">
    <source>
        <dbReference type="ARBA" id="ARBA00023002"/>
    </source>
</evidence>
<dbReference type="GO" id="GO:0006784">
    <property type="term" value="P:heme A biosynthetic process"/>
    <property type="evidence" value="ECO:0007669"/>
    <property type="project" value="UniProtKB-UniRule"/>
</dbReference>
<evidence type="ECO:0000313" key="14">
    <source>
        <dbReference type="Proteomes" id="UP000032611"/>
    </source>
</evidence>
<keyword evidence="12" id="KW-1003">Cell membrane</keyword>
<feature type="transmembrane region" description="Helical" evidence="12">
    <location>
        <begin position="307"/>
        <end position="326"/>
    </location>
</feature>
<dbReference type="STRING" id="1486262.TM49_14725"/>
<keyword evidence="9 12" id="KW-0472">Membrane</keyword>
<name>A0A0D5LTE4_MAREN</name>